<keyword evidence="4" id="KW-1185">Reference proteome</keyword>
<accession>A0AA96GFN7</accession>
<keyword evidence="2" id="KW-0812">Transmembrane</keyword>
<dbReference type="EMBL" id="CP116968">
    <property type="protein sequence ID" value="WNM61449.1"/>
    <property type="molecule type" value="Genomic_DNA"/>
</dbReference>
<dbReference type="KEGG" id="nneo:PQG83_17065"/>
<dbReference type="AlphaFoldDB" id="A0AA96GFN7"/>
<protein>
    <recommendedName>
        <fullName evidence="5">Type II secretion system protein</fullName>
    </recommendedName>
</protein>
<gene>
    <name evidence="3" type="ORF">PQG83_17065</name>
</gene>
<evidence type="ECO:0008006" key="5">
    <source>
        <dbReference type="Google" id="ProtNLM"/>
    </source>
</evidence>
<evidence type="ECO:0000313" key="3">
    <source>
        <dbReference type="EMBL" id="WNM61449.1"/>
    </source>
</evidence>
<evidence type="ECO:0000256" key="1">
    <source>
        <dbReference type="SAM" id="MobiDB-lite"/>
    </source>
</evidence>
<proteinExistence type="predicted"/>
<organism evidence="3 4">
    <name type="scientific">Candidatus Nitrospira neomarina</name>
    <dbReference type="NCBI Taxonomy" id="3020899"/>
    <lineage>
        <taxon>Bacteria</taxon>
        <taxon>Pseudomonadati</taxon>
        <taxon>Nitrospirota</taxon>
        <taxon>Nitrospiria</taxon>
        <taxon>Nitrospirales</taxon>
        <taxon>Nitrospiraceae</taxon>
        <taxon>Nitrospira</taxon>
    </lineage>
</organism>
<evidence type="ECO:0000256" key="2">
    <source>
        <dbReference type="SAM" id="Phobius"/>
    </source>
</evidence>
<name>A0AA96GFN7_9BACT</name>
<keyword evidence="2" id="KW-1133">Transmembrane helix</keyword>
<reference evidence="3 4" key="1">
    <citation type="submission" date="2023-01" db="EMBL/GenBank/DDBJ databases">
        <title>Cultivation and genomic characterization of new, ubiquitous marine nitrite-oxidizing bacteria from the Nitrospirales.</title>
        <authorList>
            <person name="Mueller A.J."/>
            <person name="Daebeler A."/>
            <person name="Herbold C.W."/>
            <person name="Kirkegaard R.H."/>
            <person name="Daims H."/>
        </authorList>
    </citation>
    <scope>NUCLEOTIDE SEQUENCE [LARGE SCALE GENOMIC DNA]</scope>
    <source>
        <strain evidence="3 4">DK</strain>
    </source>
</reference>
<dbReference type="Proteomes" id="UP001302494">
    <property type="component" value="Chromosome"/>
</dbReference>
<evidence type="ECO:0000313" key="4">
    <source>
        <dbReference type="Proteomes" id="UP001302494"/>
    </source>
</evidence>
<keyword evidence="2" id="KW-0472">Membrane</keyword>
<feature type="region of interest" description="Disordered" evidence="1">
    <location>
        <begin position="1"/>
        <end position="22"/>
    </location>
</feature>
<sequence length="267" mass="29156">MTGNLRHPGVALPSPPRHQNASDPEAGTTLIVFIGLLAILSIGLAVVSPSMVRVWDSTSEDREIRDLQLIANGIISYLRQNHAFPPSLLILAPDFVPLPQARMTQNARGFPRYYAVHPSITGFQNSTGLTGGELVNARFLLISNLAQDAAPAITTPASFETWWNMDDSTTPPLIIHRGTISHLFYMVDLIPKGNGGSFSIDHQPTHSNGALLPTHSRLHLLGTEIGLDEDDSYNIPDVEFSLTTNTGYWFDPLCGATKRWNPLSPPC</sequence>
<dbReference type="RefSeq" id="WP_312743623.1">
    <property type="nucleotide sequence ID" value="NZ_CP116968.1"/>
</dbReference>
<feature type="transmembrane region" description="Helical" evidence="2">
    <location>
        <begin position="26"/>
        <end position="47"/>
    </location>
</feature>